<dbReference type="Proteomes" id="UP000325576">
    <property type="component" value="Unassembled WGS sequence"/>
</dbReference>
<dbReference type="GO" id="GO:0140114">
    <property type="term" value="P:cellular detoxification of fluoride"/>
    <property type="evidence" value="ECO:0007669"/>
    <property type="project" value="UniProtKB-UniRule"/>
</dbReference>
<evidence type="ECO:0000313" key="11">
    <source>
        <dbReference type="EMBL" id="KAB2582927.1"/>
    </source>
</evidence>
<keyword evidence="10" id="KW-0813">Transport</keyword>
<dbReference type="PANTHER" id="PTHR28259:SF1">
    <property type="entry name" value="FLUORIDE EXPORT PROTEIN 1-RELATED"/>
    <property type="match status" value="1"/>
</dbReference>
<name>A0A0C2ZVT0_RHOER</name>
<evidence type="ECO:0000256" key="3">
    <source>
        <dbReference type="ARBA" id="ARBA00022692"/>
    </source>
</evidence>
<keyword evidence="10" id="KW-0406">Ion transport</keyword>
<feature type="transmembrane region" description="Helical" evidence="10">
    <location>
        <begin position="33"/>
        <end position="55"/>
    </location>
</feature>
<evidence type="ECO:0000256" key="7">
    <source>
        <dbReference type="ARBA" id="ARBA00035120"/>
    </source>
</evidence>
<dbReference type="Pfam" id="PF02537">
    <property type="entry name" value="CRCB"/>
    <property type="match status" value="1"/>
</dbReference>
<reference evidence="13" key="3">
    <citation type="submission" date="2023-08" db="EMBL/GenBank/DDBJ databases">
        <title>Isolation and Characterization of Rhodococcus erythropolis MGMM8.</title>
        <authorList>
            <person name="Diabankana R.G.C."/>
            <person name="Afordoanyi D.M."/>
            <person name="Validov S.Z."/>
        </authorList>
    </citation>
    <scope>NUCLEOTIDE SEQUENCE</scope>
    <source>
        <strain evidence="13">MGMM8</strain>
    </source>
</reference>
<comment type="subcellular location">
    <subcellularLocation>
        <location evidence="1 10">Cell membrane</location>
        <topology evidence="1 10">Multi-pass membrane protein</topology>
    </subcellularLocation>
</comment>
<evidence type="ECO:0000256" key="4">
    <source>
        <dbReference type="ARBA" id="ARBA00022989"/>
    </source>
</evidence>
<dbReference type="GO" id="GO:0046872">
    <property type="term" value="F:metal ion binding"/>
    <property type="evidence" value="ECO:0007669"/>
    <property type="project" value="UniProtKB-KW"/>
</dbReference>
<evidence type="ECO:0000313" key="15">
    <source>
        <dbReference type="Proteomes" id="UP000627573"/>
    </source>
</evidence>
<dbReference type="GO" id="GO:0005886">
    <property type="term" value="C:plasma membrane"/>
    <property type="evidence" value="ECO:0007669"/>
    <property type="project" value="UniProtKB-SubCell"/>
</dbReference>
<keyword evidence="4 10" id="KW-1133">Transmembrane helix</keyword>
<proteinExistence type="inferred from homology"/>
<evidence type="ECO:0000256" key="1">
    <source>
        <dbReference type="ARBA" id="ARBA00004651"/>
    </source>
</evidence>
<comment type="function">
    <text evidence="9 10">Fluoride-specific ion channel. Important for reducing fluoride concentration in the cell, thus reducing its toxicity.</text>
</comment>
<dbReference type="EMBL" id="MRBO01000617">
    <property type="protein sequence ID" value="KAB2582927.1"/>
    <property type="molecule type" value="Genomic_DNA"/>
</dbReference>
<feature type="binding site" evidence="10">
    <location>
        <position position="74"/>
    </location>
    <ligand>
        <name>Na(+)</name>
        <dbReference type="ChEBI" id="CHEBI:29101"/>
        <note>structural</note>
    </ligand>
</feature>
<dbReference type="EMBL" id="CP124545">
    <property type="protein sequence ID" value="WGV51845.1"/>
    <property type="molecule type" value="Genomic_DNA"/>
</dbReference>
<dbReference type="Proteomes" id="UP000627573">
    <property type="component" value="Unassembled WGS sequence"/>
</dbReference>
<dbReference type="Proteomes" id="UP001230933">
    <property type="component" value="Chromosome"/>
</dbReference>
<reference evidence="12 15" key="2">
    <citation type="submission" date="2020-12" db="EMBL/GenBank/DDBJ databases">
        <title>Draft genome sequence of furan degrading bacterial strain FUR100.</title>
        <authorList>
            <person name="Woiski C."/>
        </authorList>
    </citation>
    <scope>NUCLEOTIDE SEQUENCE [LARGE SCALE GENOMIC DNA]</scope>
    <source>
        <strain evidence="12 15">FUR100</strain>
    </source>
</reference>
<keyword evidence="5 10" id="KW-0472">Membrane</keyword>
<keyword evidence="10" id="KW-0915">Sodium</keyword>
<dbReference type="HAMAP" id="MF_00454">
    <property type="entry name" value="FluC"/>
    <property type="match status" value="1"/>
</dbReference>
<dbReference type="InterPro" id="IPR003691">
    <property type="entry name" value="FluC"/>
</dbReference>
<sequence length="125" mass="12855">MGDLKLPGAVGAVAVGGALGALSRYGLGELFPHIWTTLVINVVGSFVLGVLAALLVHNKVGYLFLGTGFCGGFTTFSSFAVHAVTESPWRSILYVLGTLIPAILAAALGKGLGERWIRARDGASA</sequence>
<accession>A0A0C2ZVT0</accession>
<keyword evidence="2 10" id="KW-1003">Cell membrane</keyword>
<protein>
    <recommendedName>
        <fullName evidence="10">Fluoride-specific ion channel FluC</fullName>
    </recommendedName>
</protein>
<dbReference type="EMBL" id="JAECSB010000017">
    <property type="protein sequence ID" value="MBH5141616.1"/>
    <property type="molecule type" value="Genomic_DNA"/>
</dbReference>
<feature type="transmembrane region" description="Helical" evidence="10">
    <location>
        <begin position="62"/>
        <end position="85"/>
    </location>
</feature>
<comment type="activity regulation">
    <text evidence="10">Na(+) is not transported, but it plays an essential structural role and its presence is essential for fluoride channel function.</text>
</comment>
<evidence type="ECO:0000313" key="14">
    <source>
        <dbReference type="Proteomes" id="UP000325576"/>
    </source>
</evidence>
<organism evidence="12 15">
    <name type="scientific">Rhodococcus erythropolis</name>
    <name type="common">Arthrobacter picolinophilus</name>
    <dbReference type="NCBI Taxonomy" id="1833"/>
    <lineage>
        <taxon>Bacteria</taxon>
        <taxon>Bacillati</taxon>
        <taxon>Actinomycetota</taxon>
        <taxon>Actinomycetes</taxon>
        <taxon>Mycobacteriales</taxon>
        <taxon>Nocardiaceae</taxon>
        <taxon>Rhodococcus</taxon>
        <taxon>Rhodococcus erythropolis group</taxon>
    </lineage>
</organism>
<evidence type="ECO:0000256" key="5">
    <source>
        <dbReference type="ARBA" id="ARBA00023136"/>
    </source>
</evidence>
<keyword evidence="10" id="KW-0479">Metal-binding</keyword>
<reference evidence="11 14" key="1">
    <citation type="journal article" date="2017" name="Poromechanics V (2013)">
        <title>Genomic Characterization of the Arsenic-Tolerant Actinobacterium, &lt;i&gt;Rhodococcus erythropolis&lt;/i&gt; S43.</title>
        <authorList>
            <person name="Retamal-Morales G."/>
            <person name="Mehnert M."/>
            <person name="Schwabe R."/>
            <person name="Tischler D."/>
            <person name="Schloemann M."/>
            <person name="Levican G.J."/>
        </authorList>
    </citation>
    <scope>NUCLEOTIDE SEQUENCE [LARGE SCALE GENOMIC DNA]</scope>
    <source>
        <strain evidence="11 14">S43</strain>
    </source>
</reference>
<keyword evidence="3 10" id="KW-0812">Transmembrane</keyword>
<dbReference type="GO" id="GO:0062054">
    <property type="term" value="F:fluoride channel activity"/>
    <property type="evidence" value="ECO:0007669"/>
    <property type="project" value="UniProtKB-UniRule"/>
</dbReference>
<feature type="transmembrane region" description="Helical" evidence="10">
    <location>
        <begin position="91"/>
        <end position="109"/>
    </location>
</feature>
<comment type="similarity">
    <text evidence="7 10">Belongs to the fluoride channel Fluc/FEX (TC 1.A.43) family.</text>
</comment>
<evidence type="ECO:0000313" key="12">
    <source>
        <dbReference type="EMBL" id="MBH5141616.1"/>
    </source>
</evidence>
<evidence type="ECO:0000256" key="2">
    <source>
        <dbReference type="ARBA" id="ARBA00022475"/>
    </source>
</evidence>
<evidence type="ECO:0000256" key="10">
    <source>
        <dbReference type="HAMAP-Rule" id="MF_00454"/>
    </source>
</evidence>
<comment type="catalytic activity">
    <reaction evidence="8">
        <text>fluoride(in) = fluoride(out)</text>
        <dbReference type="Rhea" id="RHEA:76159"/>
        <dbReference type="ChEBI" id="CHEBI:17051"/>
    </reaction>
    <physiologicalReaction direction="left-to-right" evidence="8">
        <dbReference type="Rhea" id="RHEA:76160"/>
    </physiologicalReaction>
</comment>
<keyword evidence="15" id="KW-1185">Reference proteome</keyword>
<dbReference type="KEGG" id="reb:XU06_11090"/>
<feature type="binding site" evidence="10">
    <location>
        <position position="71"/>
    </location>
    <ligand>
        <name>Na(+)</name>
        <dbReference type="ChEBI" id="CHEBI:29101"/>
        <note>structural</note>
    </ligand>
</feature>
<evidence type="ECO:0000313" key="13">
    <source>
        <dbReference type="EMBL" id="WGV51845.1"/>
    </source>
</evidence>
<keyword evidence="6 10" id="KW-0407">Ion channel</keyword>
<evidence type="ECO:0000256" key="8">
    <source>
        <dbReference type="ARBA" id="ARBA00035585"/>
    </source>
</evidence>
<gene>
    <name evidence="10" type="primary">fluC</name>
    <name evidence="10" type="synonym">crcB</name>
    <name evidence="11" type="ORF">BS297_23245</name>
    <name evidence="12" type="ORF">I3517_03175</name>
    <name evidence="13" type="ORF">QIE55_11765</name>
</gene>
<dbReference type="PANTHER" id="PTHR28259">
    <property type="entry name" value="FLUORIDE EXPORT PROTEIN 1-RELATED"/>
    <property type="match status" value="1"/>
</dbReference>
<evidence type="ECO:0000256" key="9">
    <source>
        <dbReference type="ARBA" id="ARBA00049940"/>
    </source>
</evidence>
<dbReference type="AlphaFoldDB" id="A0A0C2ZVT0"/>
<dbReference type="RefSeq" id="WP_019747864.1">
    <property type="nucleotide sequence ID" value="NZ_BHXB01000001.1"/>
</dbReference>
<evidence type="ECO:0000256" key="6">
    <source>
        <dbReference type="ARBA" id="ARBA00023303"/>
    </source>
</evidence>
<dbReference type="GeneID" id="57487625"/>